<evidence type="ECO:0000313" key="2">
    <source>
        <dbReference type="EMBL" id="KAH1057149.1"/>
    </source>
</evidence>
<protein>
    <recommendedName>
        <fullName evidence="1">Peptidase M16 N-terminal domain-containing protein</fullName>
    </recommendedName>
</protein>
<dbReference type="GO" id="GO:0046872">
    <property type="term" value="F:metal ion binding"/>
    <property type="evidence" value="ECO:0007669"/>
    <property type="project" value="InterPro"/>
</dbReference>
<keyword evidence="3" id="KW-1185">Reference proteome</keyword>
<accession>A0A9D3UUC4</accession>
<dbReference type="SUPFAM" id="SSF63411">
    <property type="entry name" value="LuxS/MPP-like metallohydrolase"/>
    <property type="match status" value="1"/>
</dbReference>
<dbReference type="EMBL" id="JAIQCV010000010">
    <property type="protein sequence ID" value="KAH1057149.1"/>
    <property type="molecule type" value="Genomic_DNA"/>
</dbReference>
<evidence type="ECO:0000259" key="1">
    <source>
        <dbReference type="Pfam" id="PF00675"/>
    </source>
</evidence>
<comment type="caution">
    <text evidence="2">The sequence shown here is derived from an EMBL/GenBank/DDBJ whole genome shotgun (WGS) entry which is preliminary data.</text>
</comment>
<dbReference type="OrthoDB" id="277191at2759"/>
<dbReference type="AlphaFoldDB" id="A0A9D3UUC4"/>
<sequence>MLTVVQSTSHQPYFGVSQLLERMAFKSTTSCSHLSIVKEVEAIGDVQATRSAQNYRLIMYRGQCSHFVPTAINVAIKELISVATRGQVDWKYLDHDKQSTKWLLQKTSLSKSRHMVRGRLFTRFLSFLYCKGYDTATIDVPSYDSISSKFK</sequence>
<feature type="domain" description="Peptidase M16 N-terminal" evidence="1">
    <location>
        <begin position="14"/>
        <end position="51"/>
    </location>
</feature>
<reference evidence="2 3" key="1">
    <citation type="journal article" date="2021" name="Plant Biotechnol. J.">
        <title>Multi-omics assisted identification of the key and species-specific regulatory components of drought-tolerant mechanisms in Gossypium stocksii.</title>
        <authorList>
            <person name="Yu D."/>
            <person name="Ke L."/>
            <person name="Zhang D."/>
            <person name="Wu Y."/>
            <person name="Sun Y."/>
            <person name="Mei J."/>
            <person name="Sun J."/>
            <person name="Sun Y."/>
        </authorList>
    </citation>
    <scope>NUCLEOTIDE SEQUENCE [LARGE SCALE GENOMIC DNA]</scope>
    <source>
        <strain evidence="3">cv. E1</strain>
        <tissue evidence="2">Leaf</tissue>
    </source>
</reference>
<proteinExistence type="predicted"/>
<gene>
    <name evidence="2" type="ORF">J1N35_035214</name>
</gene>
<name>A0A9D3UUC4_9ROSI</name>
<dbReference type="InterPro" id="IPR011249">
    <property type="entry name" value="Metalloenz_LuxS/M16"/>
</dbReference>
<dbReference type="Pfam" id="PF00675">
    <property type="entry name" value="Peptidase_M16"/>
    <property type="match status" value="1"/>
</dbReference>
<evidence type="ECO:0000313" key="3">
    <source>
        <dbReference type="Proteomes" id="UP000828251"/>
    </source>
</evidence>
<dbReference type="InterPro" id="IPR011765">
    <property type="entry name" value="Pept_M16_N"/>
</dbReference>
<dbReference type="Proteomes" id="UP000828251">
    <property type="component" value="Unassembled WGS sequence"/>
</dbReference>
<organism evidence="2 3">
    <name type="scientific">Gossypium stocksii</name>
    <dbReference type="NCBI Taxonomy" id="47602"/>
    <lineage>
        <taxon>Eukaryota</taxon>
        <taxon>Viridiplantae</taxon>
        <taxon>Streptophyta</taxon>
        <taxon>Embryophyta</taxon>
        <taxon>Tracheophyta</taxon>
        <taxon>Spermatophyta</taxon>
        <taxon>Magnoliopsida</taxon>
        <taxon>eudicotyledons</taxon>
        <taxon>Gunneridae</taxon>
        <taxon>Pentapetalae</taxon>
        <taxon>rosids</taxon>
        <taxon>malvids</taxon>
        <taxon>Malvales</taxon>
        <taxon>Malvaceae</taxon>
        <taxon>Malvoideae</taxon>
        <taxon>Gossypium</taxon>
    </lineage>
</organism>